<dbReference type="SMART" id="SM00267">
    <property type="entry name" value="GGDEF"/>
    <property type="match status" value="1"/>
</dbReference>
<dbReference type="SUPFAM" id="SSF55073">
    <property type="entry name" value="Nucleotide cyclase"/>
    <property type="match status" value="1"/>
</dbReference>
<evidence type="ECO:0000313" key="4">
    <source>
        <dbReference type="EMBL" id="GLC27178.1"/>
    </source>
</evidence>
<feature type="region of interest" description="Disordered" evidence="2">
    <location>
        <begin position="1"/>
        <end position="58"/>
    </location>
</feature>
<reference evidence="4" key="1">
    <citation type="submission" date="2022-08" db="EMBL/GenBank/DDBJ databases">
        <title>Draft genome sequencing of Roseisolibacter agri AW1220.</title>
        <authorList>
            <person name="Tobiishi Y."/>
            <person name="Tonouchi A."/>
        </authorList>
    </citation>
    <scope>NUCLEOTIDE SEQUENCE</scope>
    <source>
        <strain evidence="4">AW1220</strain>
    </source>
</reference>
<dbReference type="NCBIfam" id="TIGR00254">
    <property type="entry name" value="GGDEF"/>
    <property type="match status" value="1"/>
</dbReference>
<dbReference type="EMBL" id="BRXS01000006">
    <property type="protein sequence ID" value="GLC27178.1"/>
    <property type="molecule type" value="Genomic_DNA"/>
</dbReference>
<dbReference type="Pfam" id="PF00990">
    <property type="entry name" value="GGDEF"/>
    <property type="match status" value="1"/>
</dbReference>
<feature type="compositionally biased region" description="Low complexity" evidence="2">
    <location>
        <begin position="1"/>
        <end position="15"/>
    </location>
</feature>
<feature type="domain" description="GGDEF" evidence="3">
    <location>
        <begin position="220"/>
        <end position="374"/>
    </location>
</feature>
<comment type="caution">
    <text evidence="4">The sequence shown here is derived from an EMBL/GenBank/DDBJ whole genome shotgun (WGS) entry which is preliminary data.</text>
</comment>
<evidence type="ECO:0000256" key="2">
    <source>
        <dbReference type="SAM" id="MobiDB-lite"/>
    </source>
</evidence>
<dbReference type="Gene3D" id="3.30.70.270">
    <property type="match status" value="1"/>
</dbReference>
<feature type="region of interest" description="Disordered" evidence="2">
    <location>
        <begin position="367"/>
        <end position="389"/>
    </location>
</feature>
<name>A0AA37VC18_9BACT</name>
<keyword evidence="5" id="KW-1185">Reference proteome</keyword>
<proteinExistence type="predicted"/>
<dbReference type="InterPro" id="IPR043128">
    <property type="entry name" value="Rev_trsase/Diguanyl_cyclase"/>
</dbReference>
<evidence type="ECO:0000259" key="3">
    <source>
        <dbReference type="PROSITE" id="PS50887"/>
    </source>
</evidence>
<dbReference type="Proteomes" id="UP001161325">
    <property type="component" value="Unassembled WGS sequence"/>
</dbReference>
<dbReference type="GO" id="GO:1902201">
    <property type="term" value="P:negative regulation of bacterial-type flagellum-dependent cell motility"/>
    <property type="evidence" value="ECO:0007669"/>
    <property type="project" value="TreeGrafter"/>
</dbReference>
<dbReference type="PANTHER" id="PTHR45138:SF25">
    <property type="entry name" value="GGDEF DOMAIN PROTEIN"/>
    <property type="match status" value="1"/>
</dbReference>
<dbReference type="GO" id="GO:0052621">
    <property type="term" value="F:diguanylate cyclase activity"/>
    <property type="evidence" value="ECO:0007669"/>
    <property type="project" value="UniProtKB-EC"/>
</dbReference>
<dbReference type="CDD" id="cd01949">
    <property type="entry name" value="GGDEF"/>
    <property type="match status" value="1"/>
</dbReference>
<evidence type="ECO:0000313" key="5">
    <source>
        <dbReference type="Proteomes" id="UP001161325"/>
    </source>
</evidence>
<dbReference type="AlphaFoldDB" id="A0AA37VC18"/>
<dbReference type="GO" id="GO:0005886">
    <property type="term" value="C:plasma membrane"/>
    <property type="evidence" value="ECO:0007669"/>
    <property type="project" value="TreeGrafter"/>
</dbReference>
<dbReference type="PROSITE" id="PS50887">
    <property type="entry name" value="GGDEF"/>
    <property type="match status" value="1"/>
</dbReference>
<dbReference type="InterPro" id="IPR050469">
    <property type="entry name" value="Diguanylate_Cyclase"/>
</dbReference>
<accession>A0AA37VC18</accession>
<dbReference type="PANTHER" id="PTHR45138">
    <property type="entry name" value="REGULATORY COMPONENTS OF SENSORY TRANSDUCTION SYSTEM"/>
    <property type="match status" value="1"/>
</dbReference>
<dbReference type="InterPro" id="IPR029787">
    <property type="entry name" value="Nucleotide_cyclase"/>
</dbReference>
<dbReference type="InterPro" id="IPR000160">
    <property type="entry name" value="GGDEF_dom"/>
</dbReference>
<dbReference type="Gene3D" id="3.40.50.2300">
    <property type="match status" value="1"/>
</dbReference>
<sequence>MTTARAAAPAVAVAPIPSPDTTASVSAVPHRLPPDTMLDDAPDASSGAPSEPRGGAAIEGARVRTVRTGHLVVLAVATAAPLPTEVARWIGAQALRRVRYTAADQVLDDALRVRPEAIIVDGRGGGAAEAAAACRRVKADSFTGIVPVAVVVDDALAAREAFAYGADEVLRSDAAAWEVEARLDALLRRAARDVGVHPTTRLPGTPEIEAELGRRLGAEERFAACYADLDHFKEFNDRYGYNEGDRVIRMVARILHDAVKGVSGEAGFVGHIGGDDFLFIVPLDDVAPVCDIIVETFELLTPYQYSEADRRAGYYFGKDRRGQLHRVPLMSLSIGIATNERRRYTEATQISRLASEMKTYAKAQPGSLYAVDRRTDAQAEGGPRSGDEG</sequence>
<gene>
    <name evidence="4" type="ORF">rosag_36910</name>
</gene>
<protein>
    <recommendedName>
        <fullName evidence="1">diguanylate cyclase</fullName>
        <ecNumber evidence="1">2.7.7.65</ecNumber>
    </recommendedName>
</protein>
<dbReference type="GO" id="GO:0043709">
    <property type="term" value="P:cell adhesion involved in single-species biofilm formation"/>
    <property type="evidence" value="ECO:0007669"/>
    <property type="project" value="TreeGrafter"/>
</dbReference>
<organism evidence="4 5">
    <name type="scientific">Roseisolibacter agri</name>
    <dbReference type="NCBI Taxonomy" id="2014610"/>
    <lineage>
        <taxon>Bacteria</taxon>
        <taxon>Pseudomonadati</taxon>
        <taxon>Gemmatimonadota</taxon>
        <taxon>Gemmatimonadia</taxon>
        <taxon>Gemmatimonadales</taxon>
        <taxon>Gemmatimonadaceae</taxon>
        <taxon>Roseisolibacter</taxon>
    </lineage>
</organism>
<dbReference type="EC" id="2.7.7.65" evidence="1"/>
<evidence type="ECO:0000256" key="1">
    <source>
        <dbReference type="ARBA" id="ARBA00012528"/>
    </source>
</evidence>